<dbReference type="SUPFAM" id="SSF53448">
    <property type="entry name" value="Nucleotide-diphospho-sugar transferases"/>
    <property type="match status" value="1"/>
</dbReference>
<evidence type="ECO:0000256" key="1">
    <source>
        <dbReference type="ARBA" id="ARBA00022679"/>
    </source>
</evidence>
<protein>
    <submittedName>
        <fullName evidence="4">2-C-methyl-D-erythritol 4-phosphate cytidylyltransferase</fullName>
    </submittedName>
</protein>
<keyword evidence="2 4" id="KW-0548">Nucleotidyltransferase</keyword>
<feature type="region of interest" description="Disordered" evidence="3">
    <location>
        <begin position="125"/>
        <end position="152"/>
    </location>
</feature>
<dbReference type="PROSITE" id="PS01295">
    <property type="entry name" value="ISPD"/>
    <property type="match status" value="1"/>
</dbReference>
<evidence type="ECO:0000256" key="2">
    <source>
        <dbReference type="ARBA" id="ARBA00022695"/>
    </source>
</evidence>
<accession>A0A401UWR0</accession>
<reference evidence="4 5" key="1">
    <citation type="submission" date="2018-11" db="EMBL/GenBank/DDBJ databases">
        <title>Draft genome sequence of Cellulomonas takizawaensis strain TKZ-21.</title>
        <authorList>
            <person name="Yamamura H."/>
            <person name="Hayashi T."/>
            <person name="Hamada M."/>
            <person name="Serisawa Y."/>
            <person name="Matsuyama K."/>
            <person name="Nakagawa Y."/>
            <person name="Otoguro M."/>
            <person name="Yanagida F."/>
            <person name="Hayakawa M."/>
        </authorList>
    </citation>
    <scope>NUCLEOTIDE SEQUENCE [LARGE SCALE GENOMIC DNA]</scope>
    <source>
        <strain evidence="4 5">TKZ-21</strain>
    </source>
</reference>
<dbReference type="InterPro" id="IPR050088">
    <property type="entry name" value="IspD/TarI_cytidylyltransf_bact"/>
</dbReference>
<dbReference type="PANTHER" id="PTHR32125">
    <property type="entry name" value="2-C-METHYL-D-ERYTHRITOL 4-PHOSPHATE CYTIDYLYLTRANSFERASE, CHLOROPLASTIC"/>
    <property type="match status" value="1"/>
</dbReference>
<dbReference type="GO" id="GO:0008299">
    <property type="term" value="P:isoprenoid biosynthetic process"/>
    <property type="evidence" value="ECO:0007669"/>
    <property type="project" value="InterPro"/>
</dbReference>
<proteinExistence type="predicted"/>
<dbReference type="PANTHER" id="PTHR32125:SF4">
    <property type="entry name" value="2-C-METHYL-D-ERYTHRITOL 4-PHOSPHATE CYTIDYLYLTRANSFERASE, CHLOROPLASTIC"/>
    <property type="match status" value="1"/>
</dbReference>
<dbReference type="EMBL" id="BHYL01000050">
    <property type="protein sequence ID" value="GCD19115.1"/>
    <property type="molecule type" value="Genomic_DNA"/>
</dbReference>
<comment type="caution">
    <text evidence="4">The sequence shown here is derived from an EMBL/GenBank/DDBJ whole genome shotgun (WGS) entry which is preliminary data.</text>
</comment>
<evidence type="ECO:0000313" key="5">
    <source>
        <dbReference type="Proteomes" id="UP000288246"/>
    </source>
</evidence>
<dbReference type="Pfam" id="PF01128">
    <property type="entry name" value="IspD"/>
    <property type="match status" value="2"/>
</dbReference>
<dbReference type="InterPro" id="IPR034683">
    <property type="entry name" value="IspD/TarI"/>
</dbReference>
<evidence type="ECO:0000313" key="4">
    <source>
        <dbReference type="EMBL" id="GCD19115.1"/>
    </source>
</evidence>
<name>A0A401UWR0_9CELL</name>
<feature type="region of interest" description="Disordered" evidence="3">
    <location>
        <begin position="254"/>
        <end position="294"/>
    </location>
</feature>
<dbReference type="GO" id="GO:0050518">
    <property type="term" value="F:2-C-methyl-D-erythritol 4-phosphate cytidylyltransferase activity"/>
    <property type="evidence" value="ECO:0007669"/>
    <property type="project" value="TreeGrafter"/>
</dbReference>
<keyword evidence="1 4" id="KW-0808">Transferase</keyword>
<dbReference type="AlphaFoldDB" id="A0A401UWR0"/>
<evidence type="ECO:0000256" key="3">
    <source>
        <dbReference type="SAM" id="MobiDB-lite"/>
    </source>
</evidence>
<organism evidence="4 5">
    <name type="scientific">Cellulomonas algicola</name>
    <dbReference type="NCBI Taxonomy" id="2071633"/>
    <lineage>
        <taxon>Bacteria</taxon>
        <taxon>Bacillati</taxon>
        <taxon>Actinomycetota</taxon>
        <taxon>Actinomycetes</taxon>
        <taxon>Micrococcales</taxon>
        <taxon>Cellulomonadaceae</taxon>
        <taxon>Cellulomonas</taxon>
    </lineage>
</organism>
<dbReference type="Proteomes" id="UP000288246">
    <property type="component" value="Unassembled WGS sequence"/>
</dbReference>
<dbReference type="InterPro" id="IPR029044">
    <property type="entry name" value="Nucleotide-diphossugar_trans"/>
</dbReference>
<gene>
    <name evidence="4" type="primary">ispD</name>
    <name evidence="4" type="ORF">CTKZ_06770</name>
</gene>
<dbReference type="Gene3D" id="3.90.550.10">
    <property type="entry name" value="Spore Coat Polysaccharide Biosynthesis Protein SpsA, Chain A"/>
    <property type="match status" value="1"/>
</dbReference>
<dbReference type="InterPro" id="IPR018294">
    <property type="entry name" value="ISPD_synthase_CS"/>
</dbReference>
<sequence>MPLGGEPLVVHAARRLLAARTAAGEHVVTLVVTAPADHVDTVRSLLEGLGGDVVVVRGGPTRQSSVAAALDVLASRDGVDVVLVHDAARPLVPPALVARVVEAVRAGHDAVVPGVPVTDTVKQVGQAAPGRGAPGAPVADGSPATAPGAARRAAPAVVPVALPVVRTVPRGDLRAVQTPQGFRFDVLVAAHAHGSHVAHDEALAASDDAGLVELAGGPVWVVEGHEDAAKVTTARDLAVAELVLSAARAGGAAPADLSVASDPADAAGSPDAVPPRADAAAVSTSATSAAEEAL</sequence>
<keyword evidence="5" id="KW-1185">Reference proteome</keyword>